<keyword evidence="2" id="KW-0805">Transcription regulation</keyword>
<proteinExistence type="inferred from homology"/>
<evidence type="ECO:0000313" key="8">
    <source>
        <dbReference type="EMBL" id="CAI8022635.1"/>
    </source>
</evidence>
<feature type="domain" description="RNA polymerase sigma-70 region 2" evidence="6">
    <location>
        <begin position="16"/>
        <end position="83"/>
    </location>
</feature>
<dbReference type="GO" id="GO:0003677">
    <property type="term" value="F:DNA binding"/>
    <property type="evidence" value="ECO:0007669"/>
    <property type="project" value="UniProtKB-KW"/>
</dbReference>
<dbReference type="GO" id="GO:0016987">
    <property type="term" value="F:sigma factor activity"/>
    <property type="evidence" value="ECO:0007669"/>
    <property type="project" value="UniProtKB-KW"/>
</dbReference>
<evidence type="ECO:0000256" key="2">
    <source>
        <dbReference type="ARBA" id="ARBA00023015"/>
    </source>
</evidence>
<dbReference type="AlphaFoldDB" id="A0AA35S395"/>
<keyword evidence="4" id="KW-0238">DNA-binding</keyword>
<dbReference type="SUPFAM" id="SSF88659">
    <property type="entry name" value="Sigma3 and sigma4 domains of RNA polymerase sigma factors"/>
    <property type="match status" value="1"/>
</dbReference>
<dbReference type="SUPFAM" id="SSF88946">
    <property type="entry name" value="Sigma2 domain of RNA polymerase sigma factors"/>
    <property type="match status" value="1"/>
</dbReference>
<evidence type="ECO:0000259" key="7">
    <source>
        <dbReference type="Pfam" id="PF08281"/>
    </source>
</evidence>
<evidence type="ECO:0000256" key="3">
    <source>
        <dbReference type="ARBA" id="ARBA00023082"/>
    </source>
</evidence>
<dbReference type="CDD" id="cd06171">
    <property type="entry name" value="Sigma70_r4"/>
    <property type="match status" value="1"/>
</dbReference>
<evidence type="ECO:0000256" key="1">
    <source>
        <dbReference type="ARBA" id="ARBA00010641"/>
    </source>
</evidence>
<dbReference type="InterPro" id="IPR013249">
    <property type="entry name" value="RNA_pol_sigma70_r4_t2"/>
</dbReference>
<evidence type="ECO:0000259" key="6">
    <source>
        <dbReference type="Pfam" id="PF04542"/>
    </source>
</evidence>
<comment type="caution">
    <text evidence="8">The sequence shown here is derived from an EMBL/GenBank/DDBJ whole genome shotgun (WGS) entry which is preliminary data.</text>
</comment>
<evidence type="ECO:0000313" key="9">
    <source>
        <dbReference type="Proteomes" id="UP001174909"/>
    </source>
</evidence>
<accession>A0AA35S395</accession>
<dbReference type="Gene3D" id="1.10.1740.10">
    <property type="match status" value="1"/>
</dbReference>
<dbReference type="InterPro" id="IPR036388">
    <property type="entry name" value="WH-like_DNA-bd_sf"/>
</dbReference>
<keyword evidence="9" id="KW-1185">Reference proteome</keyword>
<feature type="domain" description="RNA polymerase sigma factor 70 region 4 type 2" evidence="7">
    <location>
        <begin position="123"/>
        <end position="174"/>
    </location>
</feature>
<dbReference type="Gene3D" id="1.10.10.10">
    <property type="entry name" value="Winged helix-like DNA-binding domain superfamily/Winged helix DNA-binding domain"/>
    <property type="match status" value="1"/>
</dbReference>
<dbReference type="InterPro" id="IPR039425">
    <property type="entry name" value="RNA_pol_sigma-70-like"/>
</dbReference>
<dbReference type="Proteomes" id="UP001174909">
    <property type="component" value="Unassembled WGS sequence"/>
</dbReference>
<dbReference type="PANTHER" id="PTHR43133:SF8">
    <property type="entry name" value="RNA POLYMERASE SIGMA FACTOR HI_1459-RELATED"/>
    <property type="match status" value="1"/>
</dbReference>
<dbReference type="InterPro" id="IPR007627">
    <property type="entry name" value="RNA_pol_sigma70_r2"/>
</dbReference>
<sequence>MMKCRNGDMSAFELIVMRYKDLITNFIYRSIGDYHRAEDLAQETFLRVFRSANRYEPKCRFKNWLYLIATNLCRNEIRDRKRRNTAYLDDLIPDNEDVSYFELMQDVSQLPDEVYEKKEQQIIIQQTINRLPENQRLALLLVSYQNLRYDEIAEVLECSVSAVKSLIHRARQNMKTLLIEVGIGESSHAKV</sequence>
<organism evidence="8 9">
    <name type="scientific">Geodia barretti</name>
    <name type="common">Barrett's horny sponge</name>
    <dbReference type="NCBI Taxonomy" id="519541"/>
    <lineage>
        <taxon>Eukaryota</taxon>
        <taxon>Metazoa</taxon>
        <taxon>Porifera</taxon>
        <taxon>Demospongiae</taxon>
        <taxon>Heteroscleromorpha</taxon>
        <taxon>Tetractinellida</taxon>
        <taxon>Astrophorina</taxon>
        <taxon>Geodiidae</taxon>
        <taxon>Geodia</taxon>
    </lineage>
</organism>
<dbReference type="Pfam" id="PF04542">
    <property type="entry name" value="Sigma70_r2"/>
    <property type="match status" value="1"/>
</dbReference>
<dbReference type="GO" id="GO:0006352">
    <property type="term" value="P:DNA-templated transcription initiation"/>
    <property type="evidence" value="ECO:0007669"/>
    <property type="project" value="InterPro"/>
</dbReference>
<dbReference type="EMBL" id="CASHTH010001969">
    <property type="protein sequence ID" value="CAI8022635.1"/>
    <property type="molecule type" value="Genomic_DNA"/>
</dbReference>
<dbReference type="InterPro" id="IPR013325">
    <property type="entry name" value="RNA_pol_sigma_r2"/>
</dbReference>
<dbReference type="Pfam" id="PF08281">
    <property type="entry name" value="Sigma70_r4_2"/>
    <property type="match status" value="1"/>
</dbReference>
<comment type="similarity">
    <text evidence="1">Belongs to the sigma-70 factor family. ECF subfamily.</text>
</comment>
<reference evidence="8" key="1">
    <citation type="submission" date="2023-03" db="EMBL/GenBank/DDBJ databases">
        <authorList>
            <person name="Steffen K."/>
            <person name="Cardenas P."/>
        </authorList>
    </citation>
    <scope>NUCLEOTIDE SEQUENCE</scope>
</reference>
<keyword evidence="3" id="KW-0731">Sigma factor</keyword>
<dbReference type="PANTHER" id="PTHR43133">
    <property type="entry name" value="RNA POLYMERASE ECF-TYPE SIGMA FACTO"/>
    <property type="match status" value="1"/>
</dbReference>
<keyword evidence="5" id="KW-0804">Transcription</keyword>
<protein>
    <submittedName>
        <fullName evidence="8">RNA polymerase sigma-H factor</fullName>
    </submittedName>
</protein>
<gene>
    <name evidence="8" type="ORF">GBAR_LOCUS13279</name>
</gene>
<dbReference type="InterPro" id="IPR013324">
    <property type="entry name" value="RNA_pol_sigma_r3/r4-like"/>
</dbReference>
<dbReference type="InterPro" id="IPR014284">
    <property type="entry name" value="RNA_pol_sigma-70_dom"/>
</dbReference>
<name>A0AA35S395_GEOBA</name>
<evidence type="ECO:0000256" key="5">
    <source>
        <dbReference type="ARBA" id="ARBA00023163"/>
    </source>
</evidence>
<evidence type="ECO:0000256" key="4">
    <source>
        <dbReference type="ARBA" id="ARBA00023125"/>
    </source>
</evidence>
<dbReference type="NCBIfam" id="TIGR02937">
    <property type="entry name" value="sigma70-ECF"/>
    <property type="match status" value="1"/>
</dbReference>